<evidence type="ECO:0000313" key="2">
    <source>
        <dbReference type="EMBL" id="ODN98357.1"/>
    </source>
</evidence>
<dbReference type="AlphaFoldDB" id="A0A1E3JBX9"/>
<feature type="compositionally biased region" description="Basic and acidic residues" evidence="1">
    <location>
        <begin position="56"/>
        <end position="69"/>
    </location>
</feature>
<organism evidence="2 3">
    <name type="scientific">Cryptococcus wingfieldii CBS 7118</name>
    <dbReference type="NCBI Taxonomy" id="1295528"/>
    <lineage>
        <taxon>Eukaryota</taxon>
        <taxon>Fungi</taxon>
        <taxon>Dikarya</taxon>
        <taxon>Basidiomycota</taxon>
        <taxon>Agaricomycotina</taxon>
        <taxon>Tremellomycetes</taxon>
        <taxon>Tremellales</taxon>
        <taxon>Cryptococcaceae</taxon>
        <taxon>Cryptococcus</taxon>
    </lineage>
</organism>
<accession>A0A1E3JBX9</accession>
<evidence type="ECO:0000313" key="3">
    <source>
        <dbReference type="Proteomes" id="UP000094819"/>
    </source>
</evidence>
<evidence type="ECO:0000256" key="1">
    <source>
        <dbReference type="SAM" id="MobiDB-lite"/>
    </source>
</evidence>
<comment type="caution">
    <text evidence="2">The sequence shown here is derived from an EMBL/GenBank/DDBJ whole genome shotgun (WGS) entry which is preliminary data.</text>
</comment>
<dbReference type="RefSeq" id="XP_019032219.1">
    <property type="nucleotide sequence ID" value="XM_019175729.1"/>
</dbReference>
<dbReference type="EMBL" id="AWGH01000009">
    <property type="protein sequence ID" value="ODN98357.1"/>
    <property type="molecule type" value="Genomic_DNA"/>
</dbReference>
<dbReference type="OrthoDB" id="10474632at2759"/>
<keyword evidence="3" id="KW-1185">Reference proteome</keyword>
<proteinExistence type="predicted"/>
<reference evidence="2 3" key="1">
    <citation type="submission" date="2016-06" db="EMBL/GenBank/DDBJ databases">
        <title>Evolution of pathogenesis and genome organization in the Tremellales.</title>
        <authorList>
            <person name="Cuomo C."/>
            <person name="Litvintseva A."/>
            <person name="Heitman J."/>
            <person name="Chen Y."/>
            <person name="Sun S."/>
            <person name="Springer D."/>
            <person name="Dromer F."/>
            <person name="Young S."/>
            <person name="Zeng Q."/>
            <person name="Chapman S."/>
            <person name="Gujja S."/>
            <person name="Saif S."/>
            <person name="Birren B."/>
        </authorList>
    </citation>
    <scope>NUCLEOTIDE SEQUENCE [LARGE SCALE GENOMIC DNA]</scope>
    <source>
        <strain evidence="2 3">CBS 7118</strain>
    </source>
</reference>
<gene>
    <name evidence="2" type="ORF">L198_03601</name>
</gene>
<sequence>MPFRFGSKSKNRQRQASTASADAAHPAADHPRSSQNSPAGGPQDSHADDYYTGTEKVSEHGDHEGDHRAVGAGGGQSSGEQQVGAGREQRPQGGTEHGGKSGHARQHANSSRSRTPSPPPLRPTQEEFAMSSEDKFKAAHRRELLAMREIGRLEVKEQQAADAAAAQRYDTAARKWRWLRAKKGAEFLREQAKREELEGLGKFVQ</sequence>
<feature type="compositionally biased region" description="Low complexity" evidence="1">
    <location>
        <begin position="14"/>
        <end position="26"/>
    </location>
</feature>
<protein>
    <submittedName>
        <fullName evidence="2">Uncharacterized protein</fullName>
    </submittedName>
</protein>
<feature type="region of interest" description="Disordered" evidence="1">
    <location>
        <begin position="1"/>
        <end position="135"/>
    </location>
</feature>
<name>A0A1E3JBX9_9TREE</name>
<dbReference type="Proteomes" id="UP000094819">
    <property type="component" value="Unassembled WGS sequence"/>
</dbReference>
<dbReference type="GeneID" id="30192814"/>